<protein>
    <submittedName>
        <fullName evidence="1">Uncharacterized protein</fullName>
    </submittedName>
</protein>
<name>A0A6J4K0K2_9ACTN</name>
<accession>A0A6J4K0K2</accession>
<evidence type="ECO:0000313" key="1">
    <source>
        <dbReference type="EMBL" id="CAA9292478.1"/>
    </source>
</evidence>
<sequence length="114" mass="11534">QRRRTGRDALSDVLAGVRAQLPGHAVLLPDPAVGWGVGAVLAGPGEPAPDPAGVRRAPYLVLVPPAGRTALSVDPAELARLLRAAGSTGRDAAAVLTGLGLPRREAYRLAAGPP</sequence>
<reference evidence="1" key="1">
    <citation type="submission" date="2020-02" db="EMBL/GenBank/DDBJ databases">
        <authorList>
            <person name="Meier V. D."/>
        </authorList>
    </citation>
    <scope>NUCLEOTIDE SEQUENCE</scope>
    <source>
        <strain evidence="1">AVDCRST_MAG41</strain>
    </source>
</reference>
<dbReference type="AlphaFoldDB" id="A0A6J4K0K2"/>
<gene>
    <name evidence="1" type="ORF">AVDCRST_MAG41-4480</name>
</gene>
<proteinExistence type="predicted"/>
<organism evidence="1">
    <name type="scientific">uncultured Mycobacteriales bacterium</name>
    <dbReference type="NCBI Taxonomy" id="581187"/>
    <lineage>
        <taxon>Bacteria</taxon>
        <taxon>Bacillati</taxon>
        <taxon>Actinomycetota</taxon>
        <taxon>Actinomycetes</taxon>
        <taxon>Mycobacteriales</taxon>
        <taxon>environmental samples</taxon>
    </lineage>
</organism>
<dbReference type="EMBL" id="CADCTP010000435">
    <property type="protein sequence ID" value="CAA9292478.1"/>
    <property type="molecule type" value="Genomic_DNA"/>
</dbReference>
<feature type="non-terminal residue" evidence="1">
    <location>
        <position position="1"/>
    </location>
</feature>